<comment type="caution">
    <text evidence="1">The sequence shown here is derived from an EMBL/GenBank/DDBJ whole genome shotgun (WGS) entry which is preliminary data.</text>
</comment>
<evidence type="ECO:0000313" key="1">
    <source>
        <dbReference type="EMBL" id="CAJ1966032.1"/>
    </source>
</evidence>
<name>A0AAD2G840_9STRA</name>
<keyword evidence="2" id="KW-1185">Reference proteome</keyword>
<dbReference type="Proteomes" id="UP001295423">
    <property type="component" value="Unassembled WGS sequence"/>
</dbReference>
<dbReference type="EMBL" id="CAKOGP040002247">
    <property type="protein sequence ID" value="CAJ1966032.1"/>
    <property type="molecule type" value="Genomic_DNA"/>
</dbReference>
<dbReference type="AlphaFoldDB" id="A0AAD2G840"/>
<organism evidence="1 2">
    <name type="scientific">Cylindrotheca closterium</name>
    <dbReference type="NCBI Taxonomy" id="2856"/>
    <lineage>
        <taxon>Eukaryota</taxon>
        <taxon>Sar</taxon>
        <taxon>Stramenopiles</taxon>
        <taxon>Ochrophyta</taxon>
        <taxon>Bacillariophyta</taxon>
        <taxon>Bacillariophyceae</taxon>
        <taxon>Bacillariophycidae</taxon>
        <taxon>Bacillariales</taxon>
        <taxon>Bacillariaceae</taxon>
        <taxon>Cylindrotheca</taxon>
    </lineage>
</organism>
<accession>A0AAD2G840</accession>
<reference evidence="1" key="1">
    <citation type="submission" date="2023-08" db="EMBL/GenBank/DDBJ databases">
        <authorList>
            <person name="Audoor S."/>
            <person name="Bilcke G."/>
        </authorList>
    </citation>
    <scope>NUCLEOTIDE SEQUENCE</scope>
</reference>
<proteinExistence type="predicted"/>
<protein>
    <submittedName>
        <fullName evidence="1">Uncharacterized protein</fullName>
    </submittedName>
</protein>
<sequence>METTKDDWNESMRLNNLGVQYLLQGILKKACQCFREAAEYNEKASYESSIDEFGVYANEWVSLSQAINIMHEEPFRPSVLSIGHKIQEDTFFSDTDRRKYVFTSRLDWIIDFNLATALQLCGILLHDGSSLTQAYKLYDEMSTDVIEWNDYSVSVDMAMFLMTIYQNQRIICKLYQNEQLAVVLFLRIRHIQQSFNGMMVRPDCIVIDLNGVGSSLQQQISLSTLLCKDDHCAPVA</sequence>
<gene>
    <name evidence="1" type="ORF">CYCCA115_LOCUS21616</name>
</gene>
<evidence type="ECO:0000313" key="2">
    <source>
        <dbReference type="Proteomes" id="UP001295423"/>
    </source>
</evidence>